<name>A0ABY2Q539_9HYPH</name>
<dbReference type="Proteomes" id="UP000306441">
    <property type="component" value="Unassembled WGS sequence"/>
</dbReference>
<dbReference type="InterPro" id="IPR000868">
    <property type="entry name" value="Isochorismatase-like_dom"/>
</dbReference>
<organism evidence="3 4">
    <name type="scientific">Ollibium composti</name>
    <dbReference type="NCBI Taxonomy" id="2675109"/>
    <lineage>
        <taxon>Bacteria</taxon>
        <taxon>Pseudomonadati</taxon>
        <taxon>Pseudomonadota</taxon>
        <taxon>Alphaproteobacteria</taxon>
        <taxon>Hyphomicrobiales</taxon>
        <taxon>Phyllobacteriaceae</taxon>
        <taxon>Ollibium</taxon>
    </lineage>
</organism>
<dbReference type="CDD" id="cd00431">
    <property type="entry name" value="cysteine_hydrolases"/>
    <property type="match status" value="1"/>
</dbReference>
<gene>
    <name evidence="3" type="ORF">E6C48_15245</name>
</gene>
<dbReference type="GO" id="GO:0016787">
    <property type="term" value="F:hydrolase activity"/>
    <property type="evidence" value="ECO:0007669"/>
    <property type="project" value="UniProtKB-KW"/>
</dbReference>
<dbReference type="InterPro" id="IPR050272">
    <property type="entry name" value="Isochorismatase-like_hydrls"/>
</dbReference>
<evidence type="ECO:0000313" key="4">
    <source>
        <dbReference type="Proteomes" id="UP000306441"/>
    </source>
</evidence>
<accession>A0ABY2Q539</accession>
<dbReference type="SUPFAM" id="SSF52499">
    <property type="entry name" value="Isochorismatase-like hydrolases"/>
    <property type="match status" value="1"/>
</dbReference>
<keyword evidence="4" id="KW-1185">Reference proteome</keyword>
<comment type="caution">
    <text evidence="3">The sequence shown here is derived from an EMBL/GenBank/DDBJ whole genome shotgun (WGS) entry which is preliminary data.</text>
</comment>
<evidence type="ECO:0000256" key="1">
    <source>
        <dbReference type="ARBA" id="ARBA00022801"/>
    </source>
</evidence>
<sequence>MSRSQPAARNEAIDPARTAILMIDTQAGIFHAGAESARPYFFRQARDVAIPNMARLIAAGRAAGAEIVYTVIESLTLDGRDRSLDYKQTDFHFAPGSPQTRVIEELRPGEDDIVLPKTSSSLFNSTIFEYLLRNIGLDTVVVTGFLTDQCVDHTVRDGADRGFRMICPIDACTTDSQERHDRALSAFKGYCRQASTADLVAEMQAAGDGGR</sequence>
<dbReference type="Pfam" id="PF00857">
    <property type="entry name" value="Isochorismatase"/>
    <property type="match status" value="1"/>
</dbReference>
<keyword evidence="1 3" id="KW-0378">Hydrolase</keyword>
<dbReference type="RefSeq" id="WP_136358712.1">
    <property type="nucleotide sequence ID" value="NZ_SSNY01000009.1"/>
</dbReference>
<proteinExistence type="predicted"/>
<protein>
    <submittedName>
        <fullName evidence="3">Cysteine hydrolase</fullName>
    </submittedName>
</protein>
<evidence type="ECO:0000313" key="3">
    <source>
        <dbReference type="EMBL" id="THF55959.1"/>
    </source>
</evidence>
<dbReference type="Gene3D" id="3.40.50.850">
    <property type="entry name" value="Isochorismatase-like"/>
    <property type="match status" value="1"/>
</dbReference>
<evidence type="ECO:0000259" key="2">
    <source>
        <dbReference type="Pfam" id="PF00857"/>
    </source>
</evidence>
<dbReference type="PANTHER" id="PTHR43540:SF1">
    <property type="entry name" value="ISOCHORISMATASE HYDROLASE"/>
    <property type="match status" value="1"/>
</dbReference>
<feature type="domain" description="Isochorismatase-like" evidence="2">
    <location>
        <begin position="18"/>
        <end position="196"/>
    </location>
</feature>
<reference evidence="3 4" key="1">
    <citation type="submission" date="2019-04" db="EMBL/GenBank/DDBJ databases">
        <title>Mesorhizobium composti sp. nov., isolated from compost.</title>
        <authorList>
            <person name="Lin S.-Y."/>
            <person name="Hameed A."/>
            <person name="Hsieh Y.-T."/>
            <person name="Young C.-C."/>
        </authorList>
    </citation>
    <scope>NUCLEOTIDE SEQUENCE [LARGE SCALE GENOMIC DNA]</scope>
    <source>
        <strain evidence="3 4">CC-YTH430</strain>
    </source>
</reference>
<dbReference type="EMBL" id="SSNY01000009">
    <property type="protein sequence ID" value="THF55959.1"/>
    <property type="molecule type" value="Genomic_DNA"/>
</dbReference>
<dbReference type="PANTHER" id="PTHR43540">
    <property type="entry name" value="PEROXYUREIDOACRYLATE/UREIDOACRYLATE AMIDOHYDROLASE-RELATED"/>
    <property type="match status" value="1"/>
</dbReference>
<dbReference type="InterPro" id="IPR036380">
    <property type="entry name" value="Isochorismatase-like_sf"/>
</dbReference>